<organism evidence="2 3">
    <name type="scientific">Cymbomonas tetramitiformis</name>
    <dbReference type="NCBI Taxonomy" id="36881"/>
    <lineage>
        <taxon>Eukaryota</taxon>
        <taxon>Viridiplantae</taxon>
        <taxon>Chlorophyta</taxon>
        <taxon>Pyramimonadophyceae</taxon>
        <taxon>Pyramimonadales</taxon>
        <taxon>Pyramimonadaceae</taxon>
        <taxon>Cymbomonas</taxon>
    </lineage>
</organism>
<feature type="chain" id="PRO_5041923730" evidence="1">
    <location>
        <begin position="22"/>
        <end position="595"/>
    </location>
</feature>
<name>A0AAE0BW57_9CHLO</name>
<evidence type="ECO:0000256" key="1">
    <source>
        <dbReference type="SAM" id="SignalP"/>
    </source>
</evidence>
<sequence>MLVMKCLIIAVLACCLLFARGQNTTQPPELGQSWTILNDVDLLTHYAGSQELKIMEFFRSQDMNPTFFTHMLEGTPGVHRCIEVCELHPNCIGVTVDLKVSNHYCKYFQALGGAFTASNKTTSTRHSSAIRASATSGPPTIWLSKAFADGMVLQRDTNYSIWGYSTKLPEGTPLTLTMLSNDSTTVISRATGTISDKDGLWKIGGHGVSAGGPYSVKITVENTTLHLLQAVLFGDVFLCSGASNMGFGVADSWQFNNVNCQHGIKEYLNPLIRLFQSTQDNPFPIQYPKKEVTRTDPYAWAPADSVDTVCGKCLEHPEELKTFKSCLRYEDHFFSAECFWFGVEVAKARNNTVPIGLVQVSKSGLGVQPWNPPGSIEAACGSLFTESDAKYSSQVMRGSNATSQLWSSRMAQITSMGLAGFLFTIGESNVRQPISLHCMFPAFLDAVRSNFLLADNDSTPIVFLELGTSPNQDLKTEPPQLLLFGQQTIFARISMEDATLLPSVALAQTLDLGTPYTEYNQGEAHWRNKRIAMSRAAQRFLALNGEIPSTTVLEGPVPSKIAVLMEDNETASDNVCSTPLTFFSCCCLSVDGGSI</sequence>
<dbReference type="Proteomes" id="UP001190700">
    <property type="component" value="Unassembled WGS sequence"/>
</dbReference>
<proteinExistence type="predicted"/>
<evidence type="ECO:0000313" key="3">
    <source>
        <dbReference type="Proteomes" id="UP001190700"/>
    </source>
</evidence>
<dbReference type="InterPro" id="IPR039329">
    <property type="entry name" value="SIAE"/>
</dbReference>
<dbReference type="InterPro" id="IPR036514">
    <property type="entry name" value="SGNH_hydro_sf"/>
</dbReference>
<accession>A0AAE0BW57</accession>
<dbReference type="PANTHER" id="PTHR22901">
    <property type="entry name" value="SIALATE O-ACETYLESTERASE"/>
    <property type="match status" value="1"/>
</dbReference>
<dbReference type="Gene3D" id="3.40.50.1110">
    <property type="entry name" value="SGNH hydrolase"/>
    <property type="match status" value="1"/>
</dbReference>
<dbReference type="EMBL" id="LGRX02032562">
    <property type="protein sequence ID" value="KAK3243911.1"/>
    <property type="molecule type" value="Genomic_DNA"/>
</dbReference>
<dbReference type="GO" id="GO:0005975">
    <property type="term" value="P:carbohydrate metabolic process"/>
    <property type="evidence" value="ECO:0007669"/>
    <property type="project" value="TreeGrafter"/>
</dbReference>
<reference evidence="2 3" key="1">
    <citation type="journal article" date="2015" name="Genome Biol. Evol.">
        <title>Comparative Genomics of a Bacterivorous Green Alga Reveals Evolutionary Causalities and Consequences of Phago-Mixotrophic Mode of Nutrition.</title>
        <authorList>
            <person name="Burns J.A."/>
            <person name="Paasch A."/>
            <person name="Narechania A."/>
            <person name="Kim E."/>
        </authorList>
    </citation>
    <scope>NUCLEOTIDE SEQUENCE [LARGE SCALE GENOMIC DNA]</scope>
    <source>
        <strain evidence="2 3">PLY_AMNH</strain>
    </source>
</reference>
<dbReference type="SUPFAM" id="SSF52266">
    <property type="entry name" value="SGNH hydrolase"/>
    <property type="match status" value="1"/>
</dbReference>
<evidence type="ECO:0000313" key="2">
    <source>
        <dbReference type="EMBL" id="KAK3243911.1"/>
    </source>
</evidence>
<dbReference type="AlphaFoldDB" id="A0AAE0BW57"/>
<keyword evidence="1" id="KW-0732">Signal</keyword>
<gene>
    <name evidence="2" type="ORF">CYMTET_46462</name>
</gene>
<dbReference type="PANTHER" id="PTHR22901:SF0">
    <property type="entry name" value="SIALATE O-ACETYLESTERASE"/>
    <property type="match status" value="1"/>
</dbReference>
<feature type="signal peptide" evidence="1">
    <location>
        <begin position="1"/>
        <end position="21"/>
    </location>
</feature>
<keyword evidence="3" id="KW-1185">Reference proteome</keyword>
<comment type="caution">
    <text evidence="2">The sequence shown here is derived from an EMBL/GenBank/DDBJ whole genome shotgun (WGS) entry which is preliminary data.</text>
</comment>
<dbReference type="GO" id="GO:0001681">
    <property type="term" value="F:sialate O-acetylesterase activity"/>
    <property type="evidence" value="ECO:0007669"/>
    <property type="project" value="InterPro"/>
</dbReference>
<protein>
    <submittedName>
        <fullName evidence="2">Uncharacterized protein</fullName>
    </submittedName>
</protein>